<reference evidence="2" key="1">
    <citation type="submission" date="2025-08" db="UniProtKB">
        <authorList>
            <consortium name="RefSeq"/>
        </authorList>
    </citation>
    <scope>IDENTIFICATION</scope>
    <source>
        <strain evidence="2">USDA-PBARC FA_bdor</strain>
        <tissue evidence="2">Whole organism</tissue>
    </source>
</reference>
<evidence type="ECO:0000313" key="1">
    <source>
        <dbReference type="Proteomes" id="UP000694866"/>
    </source>
</evidence>
<protein>
    <submittedName>
        <fullName evidence="2">Uncharacterized protein</fullName>
    </submittedName>
</protein>
<dbReference type="AlphaFoldDB" id="A0A9R1TY20"/>
<proteinExistence type="predicted"/>
<dbReference type="GeneID" id="105265146"/>
<dbReference type="Proteomes" id="UP000694866">
    <property type="component" value="Unplaced"/>
</dbReference>
<dbReference type="KEGG" id="fas:105265146"/>
<accession>A0A9R1TY20</accession>
<sequence length="116" mass="13654">MVPDAQKGPFLPFVFVRQNVWNNEQVDLYWGFTIGPTLLNRTALDQRGPTYWWNIEQPSIGERCWPVYWPGLQKMSVGKQMLANTLPKSAGSEIPTRERPLTARCDTHHFYHRRFY</sequence>
<dbReference type="RefSeq" id="XP_011300794.1">
    <property type="nucleotide sequence ID" value="XM_011302492.1"/>
</dbReference>
<gene>
    <name evidence="2" type="primary">LOC105265146</name>
</gene>
<keyword evidence="1" id="KW-1185">Reference proteome</keyword>
<evidence type="ECO:0000313" key="2">
    <source>
        <dbReference type="RefSeq" id="XP_011300794.1"/>
    </source>
</evidence>
<organism evidence="1 2">
    <name type="scientific">Fopius arisanus</name>
    <dbReference type="NCBI Taxonomy" id="64838"/>
    <lineage>
        <taxon>Eukaryota</taxon>
        <taxon>Metazoa</taxon>
        <taxon>Ecdysozoa</taxon>
        <taxon>Arthropoda</taxon>
        <taxon>Hexapoda</taxon>
        <taxon>Insecta</taxon>
        <taxon>Pterygota</taxon>
        <taxon>Neoptera</taxon>
        <taxon>Endopterygota</taxon>
        <taxon>Hymenoptera</taxon>
        <taxon>Apocrita</taxon>
        <taxon>Ichneumonoidea</taxon>
        <taxon>Braconidae</taxon>
        <taxon>Opiinae</taxon>
        <taxon>Fopius</taxon>
    </lineage>
</organism>
<name>A0A9R1TY20_9HYME</name>